<evidence type="ECO:0000259" key="1">
    <source>
        <dbReference type="Pfam" id="PF08450"/>
    </source>
</evidence>
<keyword evidence="2" id="KW-0614">Plasmid</keyword>
<dbReference type="InterPro" id="IPR013658">
    <property type="entry name" value="SGL"/>
</dbReference>
<geneLocation type="plasmid" evidence="2 3">
    <name>unnamed1</name>
</geneLocation>
<dbReference type="Proteomes" id="UP001162800">
    <property type="component" value="Plasmid unnamed1"/>
</dbReference>
<dbReference type="Gene3D" id="2.120.10.30">
    <property type="entry name" value="TolB, C-terminal domain"/>
    <property type="match status" value="1"/>
</dbReference>
<sequence length="288" mass="30835">MPASFCKPRRTDWADANRGGALLGNFLEGPSFDRAGNLYVTDIPHGRILRIDAAGGWTLVAEYDGWPNGSAFHRDGSLWIADYRRGLLRLDPASGSIETILGHRNSESFRGINDLTFDLEGNCYFTDQGQSGLQDPTGKVYRLRTDGGLDCLIPGIPSPNGLAIDHQARAIHVAVTRANQLWRGPLMPDGSASKVHAFQTFYGASGPDGIALDAAGGIAMAHASLGGIFVMDRHGEVVRFIRNAIGGVVTNVAFEPGSRRLIATESETGSILQMTLDTEAGALFSHAE</sequence>
<dbReference type="InterPro" id="IPR051262">
    <property type="entry name" value="SMP-30/CGR1_Lactonase"/>
</dbReference>
<reference evidence="2" key="1">
    <citation type="submission" date="2022-09" db="EMBL/GenBank/DDBJ databases">
        <title>The complete genome of Acidovorax sp. 5MLIR.</title>
        <authorList>
            <person name="Liu L."/>
            <person name="Yue J."/>
            <person name="Yang F."/>
            <person name="Yuan J."/>
            <person name="Li L."/>
        </authorList>
    </citation>
    <scope>NUCLEOTIDE SEQUENCE</scope>
    <source>
        <strain evidence="2">5MLIR</strain>
        <plasmid evidence="2">unnamed1</plasmid>
    </source>
</reference>
<dbReference type="SUPFAM" id="SSF63829">
    <property type="entry name" value="Calcium-dependent phosphotriesterase"/>
    <property type="match status" value="1"/>
</dbReference>
<dbReference type="Pfam" id="PF08450">
    <property type="entry name" value="SGL"/>
    <property type="match status" value="1"/>
</dbReference>
<gene>
    <name evidence="2" type="ORF">M9799_19180</name>
</gene>
<accession>A0ABY6GG51</accession>
<evidence type="ECO:0000313" key="3">
    <source>
        <dbReference type="Proteomes" id="UP001162800"/>
    </source>
</evidence>
<dbReference type="EMBL" id="CP106882">
    <property type="protein sequence ID" value="UYG53492.1"/>
    <property type="molecule type" value="Genomic_DNA"/>
</dbReference>
<dbReference type="PANTHER" id="PTHR47572">
    <property type="entry name" value="LIPOPROTEIN-RELATED"/>
    <property type="match status" value="1"/>
</dbReference>
<proteinExistence type="predicted"/>
<name>A0ABY6GG51_9BURK</name>
<dbReference type="InterPro" id="IPR011042">
    <property type="entry name" value="6-blade_b-propeller_TolB-like"/>
</dbReference>
<organism evidence="2 3">
    <name type="scientific">Comamonas endophytica</name>
    <dbReference type="NCBI Taxonomy" id="2949090"/>
    <lineage>
        <taxon>Bacteria</taxon>
        <taxon>Pseudomonadati</taxon>
        <taxon>Pseudomonadota</taxon>
        <taxon>Betaproteobacteria</taxon>
        <taxon>Burkholderiales</taxon>
        <taxon>Comamonadaceae</taxon>
        <taxon>Comamonas</taxon>
    </lineage>
</organism>
<feature type="domain" description="SMP-30/Gluconolactonase/LRE-like region" evidence="1">
    <location>
        <begin position="28"/>
        <end position="261"/>
    </location>
</feature>
<dbReference type="PANTHER" id="PTHR47572:SF5">
    <property type="entry name" value="BLR2277 PROTEIN"/>
    <property type="match status" value="1"/>
</dbReference>
<evidence type="ECO:0000313" key="2">
    <source>
        <dbReference type="EMBL" id="UYG53492.1"/>
    </source>
</evidence>
<keyword evidence="3" id="KW-1185">Reference proteome</keyword>
<protein>
    <submittedName>
        <fullName evidence="2">SMP-30/gluconolactonase/LRE family protein</fullName>
    </submittedName>
</protein>
<dbReference type="RefSeq" id="WP_231043642.1">
    <property type="nucleotide sequence ID" value="NZ_CP106882.1"/>
</dbReference>